<evidence type="ECO:0000259" key="6">
    <source>
        <dbReference type="Pfam" id="PF08281"/>
    </source>
</evidence>
<dbReference type="InterPro" id="IPR007627">
    <property type="entry name" value="RNA_pol_sigma70_r2"/>
</dbReference>
<sequence>MVHTGAVIGAEFETVLAGAQHGDEAAFARLWRDLNPPLLRYLSLGGDAADEVAAETWLTVVRGLNTFRGDEMAWRAWVFTTARRRAVDAGRKRTRSSRLPWRSTWVEPVAADCANEVVDALSTEEAIALVRRLPPLQAEVVLLRVVAELSVAEVAELVGRSPGAVRVAAHRGLQALRKMVDPTGVTPEGPRTLRGVT</sequence>
<keyword evidence="8" id="KW-1185">Reference proteome</keyword>
<dbReference type="InterPro" id="IPR013325">
    <property type="entry name" value="RNA_pol_sigma_r2"/>
</dbReference>
<evidence type="ECO:0000259" key="5">
    <source>
        <dbReference type="Pfam" id="PF04542"/>
    </source>
</evidence>
<comment type="similarity">
    <text evidence="1">Belongs to the sigma-70 factor family. ECF subfamily.</text>
</comment>
<dbReference type="SUPFAM" id="SSF88659">
    <property type="entry name" value="Sigma3 and sigma4 domains of RNA polymerase sigma factors"/>
    <property type="match status" value="1"/>
</dbReference>
<keyword evidence="2" id="KW-0805">Transcription regulation</keyword>
<feature type="domain" description="RNA polymerase sigma factor 70 region 4 type 2" evidence="6">
    <location>
        <begin position="125"/>
        <end position="176"/>
    </location>
</feature>
<evidence type="ECO:0000256" key="4">
    <source>
        <dbReference type="ARBA" id="ARBA00023163"/>
    </source>
</evidence>
<dbReference type="Gene3D" id="1.10.10.10">
    <property type="entry name" value="Winged helix-like DNA-binding domain superfamily/Winged helix DNA-binding domain"/>
    <property type="match status" value="1"/>
</dbReference>
<comment type="caution">
    <text evidence="7">The sequence shown here is derived from an EMBL/GenBank/DDBJ whole genome shotgun (WGS) entry which is preliminary data.</text>
</comment>
<dbReference type="InterPro" id="IPR014284">
    <property type="entry name" value="RNA_pol_sigma-70_dom"/>
</dbReference>
<dbReference type="Gene3D" id="1.10.1740.10">
    <property type="match status" value="1"/>
</dbReference>
<name>A0ABP7EL08_9MICO</name>
<proteinExistence type="inferred from homology"/>
<dbReference type="InterPro" id="IPR013324">
    <property type="entry name" value="RNA_pol_sigma_r3/r4-like"/>
</dbReference>
<evidence type="ECO:0000256" key="3">
    <source>
        <dbReference type="ARBA" id="ARBA00023082"/>
    </source>
</evidence>
<dbReference type="Pfam" id="PF08281">
    <property type="entry name" value="Sigma70_r4_2"/>
    <property type="match status" value="1"/>
</dbReference>
<evidence type="ECO:0000313" key="8">
    <source>
        <dbReference type="Proteomes" id="UP001501468"/>
    </source>
</evidence>
<reference evidence="8" key="1">
    <citation type="journal article" date="2019" name="Int. J. Syst. Evol. Microbiol.">
        <title>The Global Catalogue of Microorganisms (GCM) 10K type strain sequencing project: providing services to taxonomists for standard genome sequencing and annotation.</title>
        <authorList>
            <consortium name="The Broad Institute Genomics Platform"/>
            <consortium name="The Broad Institute Genome Sequencing Center for Infectious Disease"/>
            <person name="Wu L."/>
            <person name="Ma J."/>
        </authorList>
    </citation>
    <scope>NUCLEOTIDE SEQUENCE [LARGE SCALE GENOMIC DNA]</scope>
    <source>
        <strain evidence="8">JCM 17125</strain>
    </source>
</reference>
<evidence type="ECO:0000256" key="1">
    <source>
        <dbReference type="ARBA" id="ARBA00010641"/>
    </source>
</evidence>
<protein>
    <submittedName>
        <fullName evidence="7">RNA polymerase sigma factor</fullName>
    </submittedName>
</protein>
<dbReference type="InterPro" id="IPR036388">
    <property type="entry name" value="WH-like_DNA-bd_sf"/>
</dbReference>
<evidence type="ECO:0000313" key="7">
    <source>
        <dbReference type="EMBL" id="GAA3720521.1"/>
    </source>
</evidence>
<keyword evidence="4" id="KW-0804">Transcription</keyword>
<dbReference type="Pfam" id="PF04542">
    <property type="entry name" value="Sigma70_r2"/>
    <property type="match status" value="1"/>
</dbReference>
<organism evidence="7 8">
    <name type="scientific">Terrabacter ginsenosidimutans</name>
    <dbReference type="NCBI Taxonomy" id="490575"/>
    <lineage>
        <taxon>Bacteria</taxon>
        <taxon>Bacillati</taxon>
        <taxon>Actinomycetota</taxon>
        <taxon>Actinomycetes</taxon>
        <taxon>Micrococcales</taxon>
        <taxon>Intrasporangiaceae</taxon>
        <taxon>Terrabacter</taxon>
    </lineage>
</organism>
<gene>
    <name evidence="7" type="ORF">GCM10022399_41140</name>
</gene>
<dbReference type="SUPFAM" id="SSF88946">
    <property type="entry name" value="Sigma2 domain of RNA polymerase sigma factors"/>
    <property type="match status" value="1"/>
</dbReference>
<dbReference type="PANTHER" id="PTHR43133:SF66">
    <property type="entry name" value="ECF RNA POLYMERASE SIGMA FACTOR SIGK"/>
    <property type="match status" value="1"/>
</dbReference>
<evidence type="ECO:0000256" key="2">
    <source>
        <dbReference type="ARBA" id="ARBA00023015"/>
    </source>
</evidence>
<dbReference type="NCBIfam" id="TIGR02937">
    <property type="entry name" value="sigma70-ECF"/>
    <property type="match status" value="1"/>
</dbReference>
<feature type="domain" description="RNA polymerase sigma-70 region 2" evidence="5">
    <location>
        <begin position="43"/>
        <end position="95"/>
    </location>
</feature>
<dbReference type="InterPro" id="IPR039425">
    <property type="entry name" value="RNA_pol_sigma-70-like"/>
</dbReference>
<dbReference type="Proteomes" id="UP001501468">
    <property type="component" value="Unassembled WGS sequence"/>
</dbReference>
<dbReference type="PANTHER" id="PTHR43133">
    <property type="entry name" value="RNA POLYMERASE ECF-TYPE SIGMA FACTO"/>
    <property type="match status" value="1"/>
</dbReference>
<dbReference type="InterPro" id="IPR013249">
    <property type="entry name" value="RNA_pol_sigma70_r4_t2"/>
</dbReference>
<accession>A0ABP7EL08</accession>
<keyword evidence="3" id="KW-0731">Sigma factor</keyword>
<dbReference type="EMBL" id="BAABDC010000011">
    <property type="protein sequence ID" value="GAA3720521.1"/>
    <property type="molecule type" value="Genomic_DNA"/>
</dbReference>